<evidence type="ECO:0000313" key="1">
    <source>
        <dbReference type="EMBL" id="KFA01583.1"/>
    </source>
</evidence>
<gene>
    <name evidence="1" type="ORF">A11K_0114885</name>
</gene>
<name>A0A837AP60_XANVA</name>
<organism evidence="1">
    <name type="scientific">Xanthomonas vasicola pv. vasculorum NCPPB 890</name>
    <dbReference type="NCBI Taxonomy" id="1184265"/>
    <lineage>
        <taxon>Bacteria</taxon>
        <taxon>Pseudomonadati</taxon>
        <taxon>Pseudomonadota</taxon>
        <taxon>Gammaproteobacteria</taxon>
        <taxon>Lysobacterales</taxon>
        <taxon>Lysobacteraceae</taxon>
        <taxon>Xanthomonas</taxon>
    </lineage>
</organism>
<dbReference type="AlphaFoldDB" id="A0A837AP60"/>
<proteinExistence type="predicted"/>
<reference evidence="1" key="1">
    <citation type="submission" date="2012-05" db="EMBL/GenBank/DDBJ databases">
        <authorList>
            <person name="Studholme D.J."/>
            <person name="Wasukira A."/>
            <person name="Grant M."/>
        </authorList>
    </citation>
    <scope>NUCLEOTIDE SEQUENCE [LARGE SCALE GENOMIC DNA]</scope>
    <source>
        <strain evidence="1">NCPPB 890</strain>
    </source>
</reference>
<dbReference type="EMBL" id="AKBN01000868">
    <property type="protein sequence ID" value="KFA01583.1"/>
    <property type="molecule type" value="Genomic_DNA"/>
</dbReference>
<accession>A0A837AP60</accession>
<comment type="caution">
    <text evidence="1">The sequence shown here is derived from an EMBL/GenBank/DDBJ whole genome shotgun (WGS) entry which is preliminary data.</text>
</comment>
<protein>
    <submittedName>
        <fullName evidence="1">Uncharacterized protein</fullName>
    </submittedName>
</protein>
<sequence length="99" mass="10975">MPLGRLGRLFQVLNVLDVRKRLRDAALGRVLDSGFQLVVFLALNLADSCGLHAVLWELRERLARLDGLSLLGVAKQNHASARLLDNSHDLFHLASANDH</sequence>